<feature type="compositionally biased region" description="Basic residues" evidence="1">
    <location>
        <begin position="1"/>
        <end position="21"/>
    </location>
</feature>
<evidence type="ECO:0000313" key="4">
    <source>
        <dbReference type="Proteomes" id="UP000235145"/>
    </source>
</evidence>
<proteinExistence type="predicted"/>
<reference evidence="3 4" key="1">
    <citation type="journal article" date="2017" name="Nat. Commun.">
        <title>Genome assembly with in vitro proximity ligation data and whole-genome triplication in lettuce.</title>
        <authorList>
            <person name="Reyes-Chin-Wo S."/>
            <person name="Wang Z."/>
            <person name="Yang X."/>
            <person name="Kozik A."/>
            <person name="Arikit S."/>
            <person name="Song C."/>
            <person name="Xia L."/>
            <person name="Froenicke L."/>
            <person name="Lavelle D.O."/>
            <person name="Truco M.J."/>
            <person name="Xia R."/>
            <person name="Zhu S."/>
            <person name="Xu C."/>
            <person name="Xu H."/>
            <person name="Xu X."/>
            <person name="Cox K."/>
            <person name="Korf I."/>
            <person name="Meyers B.C."/>
            <person name="Michelmore R.W."/>
        </authorList>
    </citation>
    <scope>NUCLEOTIDE SEQUENCE [LARGE SCALE GENOMIC DNA]</scope>
    <source>
        <strain evidence="4">cv. Salinas</strain>
        <tissue evidence="3">Seedlings</tissue>
    </source>
</reference>
<evidence type="ECO:0000256" key="1">
    <source>
        <dbReference type="SAM" id="MobiDB-lite"/>
    </source>
</evidence>
<dbReference type="AlphaFoldDB" id="A0A9R1WWI4"/>
<evidence type="ECO:0000313" key="3">
    <source>
        <dbReference type="EMBL" id="KAJ0190281.1"/>
    </source>
</evidence>
<organism evidence="3 4">
    <name type="scientific">Lactuca sativa</name>
    <name type="common">Garden lettuce</name>
    <dbReference type="NCBI Taxonomy" id="4236"/>
    <lineage>
        <taxon>Eukaryota</taxon>
        <taxon>Viridiplantae</taxon>
        <taxon>Streptophyta</taxon>
        <taxon>Embryophyta</taxon>
        <taxon>Tracheophyta</taxon>
        <taxon>Spermatophyta</taxon>
        <taxon>Magnoliopsida</taxon>
        <taxon>eudicotyledons</taxon>
        <taxon>Gunneridae</taxon>
        <taxon>Pentapetalae</taxon>
        <taxon>asterids</taxon>
        <taxon>campanulids</taxon>
        <taxon>Asterales</taxon>
        <taxon>Asteraceae</taxon>
        <taxon>Cichorioideae</taxon>
        <taxon>Cichorieae</taxon>
        <taxon>Lactucinae</taxon>
        <taxon>Lactuca</taxon>
    </lineage>
</organism>
<gene>
    <name evidence="3" type="ORF">LSAT_V11C800391810</name>
</gene>
<dbReference type="EMBL" id="NBSK02000008">
    <property type="protein sequence ID" value="KAJ0190281.1"/>
    <property type="molecule type" value="Genomic_DNA"/>
</dbReference>
<dbReference type="Proteomes" id="UP000235145">
    <property type="component" value="Unassembled WGS sequence"/>
</dbReference>
<comment type="caution">
    <text evidence="3">The sequence shown here is derived from an EMBL/GenBank/DDBJ whole genome shotgun (WGS) entry which is preliminary data.</text>
</comment>
<protein>
    <recommendedName>
        <fullName evidence="2">Retrovirus-related Pol polyprotein from transposon TNT 1-94-like beta-barrel domain-containing protein</fullName>
    </recommendedName>
</protein>
<sequence>MGKRSKLCWSRRKRRRRRRRASLNGSRCSNHMCGDRSMFKEIEDCSKGYIKCGNNLKMKVVGKGSMEIVFNGVAFNVQDVYLVLDLRHNLLSMGQIQEKGGNLLISSGICNIYHPKRGVIVRSKMNQNKMFILMNEQLNPAP</sequence>
<feature type="region of interest" description="Disordered" evidence="1">
    <location>
        <begin position="1"/>
        <end position="23"/>
    </location>
</feature>
<dbReference type="InterPro" id="IPR054722">
    <property type="entry name" value="PolX-like_BBD"/>
</dbReference>
<name>A0A9R1WWI4_LACSA</name>
<feature type="domain" description="Retrovirus-related Pol polyprotein from transposon TNT 1-94-like beta-barrel" evidence="2">
    <location>
        <begin position="26"/>
        <end position="100"/>
    </location>
</feature>
<evidence type="ECO:0000259" key="2">
    <source>
        <dbReference type="Pfam" id="PF22936"/>
    </source>
</evidence>
<dbReference type="Pfam" id="PF22936">
    <property type="entry name" value="Pol_BBD"/>
    <property type="match status" value="1"/>
</dbReference>
<accession>A0A9R1WWI4</accession>
<keyword evidence="4" id="KW-1185">Reference proteome</keyword>